<comment type="caution">
    <text evidence="7">The sequence shown here is derived from an EMBL/GenBank/DDBJ whole genome shotgun (WGS) entry which is preliminary data.</text>
</comment>
<feature type="domain" description="Heparin-sulfate lyase N-terminal" evidence="6">
    <location>
        <begin position="6"/>
        <end position="119"/>
    </location>
</feature>
<evidence type="ECO:0000256" key="3">
    <source>
        <dbReference type="ARBA" id="ARBA00022764"/>
    </source>
</evidence>
<feature type="domain" description="Heparinase II/III-like C-terminal" evidence="5">
    <location>
        <begin position="142"/>
        <end position="354"/>
    </location>
</feature>
<dbReference type="InterPro" id="IPR031680">
    <property type="entry name" value="Hepar_II_III_N"/>
</dbReference>
<sequence>MDNLEYHLLGNHLLENGFSLLFGAYYFQDEKLYRQAKKVLGNELREQVMGDGAHFELSPMYHQILLHRLLDCIKLSQSNSWKSEELLSLFKKNAIRMLSWLEIVTYSNGNIPMVNDSAYGIAPSSVSLFNYARSLGIKWEKGKMSSSGYRKFEKSGFEVFMDVGNIGPDYQPGHAHSDTFNFELYVDQQPILVDTGISTYEKNELRQKERETSAHNTVKIGNREQTQVWGGFRVGKRAKVVELEERDGYIKASHNGYYPTLHEREFRIEDSGFKIIDRIKNQKEHAVAHFHFHPSISNIEQERDSIILQTEGIVLFFKGEGIKVSNQPCHIAEGFNIRKNAIKIEVSFNQTLETTIRKVNR</sequence>
<name>A0A850N909_9FLAO</name>
<proteinExistence type="predicted"/>
<dbReference type="Pfam" id="PF07940">
    <property type="entry name" value="Hepar_II_III_C"/>
    <property type="match status" value="1"/>
</dbReference>
<evidence type="ECO:0008006" key="9">
    <source>
        <dbReference type="Google" id="ProtNLM"/>
    </source>
</evidence>
<evidence type="ECO:0000259" key="5">
    <source>
        <dbReference type="Pfam" id="PF07940"/>
    </source>
</evidence>
<dbReference type="AlphaFoldDB" id="A0A850N909"/>
<accession>A0A850N909</accession>
<gene>
    <name evidence="7" type="ORF">GUA46_01760</name>
</gene>
<dbReference type="PANTHER" id="PTHR39210">
    <property type="entry name" value="HEPARIN-SULFATE LYASE"/>
    <property type="match status" value="1"/>
</dbReference>
<keyword evidence="8" id="KW-1185">Reference proteome</keyword>
<evidence type="ECO:0000256" key="4">
    <source>
        <dbReference type="ARBA" id="ARBA00023239"/>
    </source>
</evidence>
<comment type="subcellular location">
    <subcellularLocation>
        <location evidence="1">Periplasm</location>
    </subcellularLocation>
</comment>
<dbReference type="SUPFAM" id="SSF48230">
    <property type="entry name" value="Chondroitin AC/alginate lyase"/>
    <property type="match status" value="1"/>
</dbReference>
<evidence type="ECO:0000313" key="7">
    <source>
        <dbReference type="EMBL" id="NVN17053.1"/>
    </source>
</evidence>
<dbReference type="Pfam" id="PF16889">
    <property type="entry name" value="Hepar_II_III_N"/>
    <property type="match status" value="1"/>
</dbReference>
<dbReference type="InterPro" id="IPR008929">
    <property type="entry name" value="Chondroitin_lyas"/>
</dbReference>
<dbReference type="GO" id="GO:0016829">
    <property type="term" value="F:lyase activity"/>
    <property type="evidence" value="ECO:0007669"/>
    <property type="project" value="UniProtKB-KW"/>
</dbReference>
<keyword evidence="4" id="KW-0456">Lyase</keyword>
<dbReference type="Gene3D" id="2.70.98.70">
    <property type="match status" value="1"/>
</dbReference>
<dbReference type="GO" id="GO:0042597">
    <property type="term" value="C:periplasmic space"/>
    <property type="evidence" value="ECO:0007669"/>
    <property type="project" value="UniProtKB-SubCell"/>
</dbReference>
<evidence type="ECO:0000256" key="2">
    <source>
        <dbReference type="ARBA" id="ARBA00022729"/>
    </source>
</evidence>
<evidence type="ECO:0000256" key="1">
    <source>
        <dbReference type="ARBA" id="ARBA00004418"/>
    </source>
</evidence>
<keyword evidence="3" id="KW-0574">Periplasm</keyword>
<reference evidence="7 8" key="1">
    <citation type="submission" date="2020-01" db="EMBL/GenBank/DDBJ databases">
        <title>Draft Genome Analysis of Muricauda sp. HICW Isolated from coastal seawater of PR China.</title>
        <authorList>
            <person name="Chen M.-X."/>
        </authorList>
    </citation>
    <scope>NUCLEOTIDE SEQUENCE [LARGE SCALE GENOMIC DNA]</scope>
    <source>
        <strain evidence="7 8">HICW</strain>
    </source>
</reference>
<evidence type="ECO:0000259" key="6">
    <source>
        <dbReference type="Pfam" id="PF16889"/>
    </source>
</evidence>
<dbReference type="InterPro" id="IPR012480">
    <property type="entry name" value="Hepar_II_III_C"/>
</dbReference>
<dbReference type="Proteomes" id="UP000558089">
    <property type="component" value="Unassembled WGS sequence"/>
</dbReference>
<evidence type="ECO:0000313" key="8">
    <source>
        <dbReference type="Proteomes" id="UP000558089"/>
    </source>
</evidence>
<dbReference type="Gene3D" id="1.50.10.100">
    <property type="entry name" value="Chondroitin AC/alginate lyase"/>
    <property type="match status" value="1"/>
</dbReference>
<dbReference type="PANTHER" id="PTHR39210:SF1">
    <property type="entry name" value="HEPARIN-SULFATE LYASE"/>
    <property type="match status" value="1"/>
</dbReference>
<organism evidence="7 8">
    <name type="scientific">Flagellimonas chongwuensis</name>
    <dbReference type="NCBI Taxonomy" id="2697365"/>
    <lineage>
        <taxon>Bacteria</taxon>
        <taxon>Pseudomonadati</taxon>
        <taxon>Bacteroidota</taxon>
        <taxon>Flavobacteriia</taxon>
        <taxon>Flavobacteriales</taxon>
        <taxon>Flavobacteriaceae</taxon>
        <taxon>Flagellimonas</taxon>
    </lineage>
</organism>
<protein>
    <recommendedName>
        <fullName evidence="9">Heparin-sulfate lyase N-terminal domain-containing protein</fullName>
    </recommendedName>
</protein>
<keyword evidence="2" id="KW-0732">Signal</keyword>
<dbReference type="EMBL" id="WYET01000001">
    <property type="protein sequence ID" value="NVN17053.1"/>
    <property type="molecule type" value="Genomic_DNA"/>
</dbReference>